<name>A0AAV4LSY9_BABCB</name>
<gene>
    <name evidence="3" type="ORF">BcabD6B2_27360</name>
</gene>
<feature type="transmembrane region" description="Helical" evidence="2">
    <location>
        <begin position="12"/>
        <end position="34"/>
    </location>
</feature>
<proteinExistence type="predicted"/>
<organism evidence="3 4">
    <name type="scientific">Babesia caballi</name>
    <dbReference type="NCBI Taxonomy" id="5871"/>
    <lineage>
        <taxon>Eukaryota</taxon>
        <taxon>Sar</taxon>
        <taxon>Alveolata</taxon>
        <taxon>Apicomplexa</taxon>
        <taxon>Aconoidasida</taxon>
        <taxon>Piroplasmida</taxon>
        <taxon>Babesiidae</taxon>
        <taxon>Babesia</taxon>
    </lineage>
</organism>
<comment type="caution">
    <text evidence="3">The sequence shown here is derived from an EMBL/GenBank/DDBJ whole genome shotgun (WGS) entry which is preliminary data.</text>
</comment>
<feature type="region of interest" description="Disordered" evidence="1">
    <location>
        <begin position="44"/>
        <end position="67"/>
    </location>
</feature>
<keyword evidence="4" id="KW-1185">Reference proteome</keyword>
<evidence type="ECO:0000256" key="1">
    <source>
        <dbReference type="SAM" id="MobiDB-lite"/>
    </source>
</evidence>
<reference evidence="3 4" key="1">
    <citation type="submission" date="2021-06" db="EMBL/GenBank/DDBJ databases">
        <title>Genome sequence of Babesia caballi.</title>
        <authorList>
            <person name="Yamagishi J."/>
            <person name="Kidaka T."/>
            <person name="Ochi A."/>
        </authorList>
    </citation>
    <scope>NUCLEOTIDE SEQUENCE [LARGE SCALE GENOMIC DNA]</scope>
    <source>
        <strain evidence="3">USDA-D6B2</strain>
    </source>
</reference>
<protein>
    <submittedName>
        <fullName evidence="3">Recombinase family protein</fullName>
    </submittedName>
</protein>
<keyword evidence="2" id="KW-0472">Membrane</keyword>
<keyword evidence="2" id="KW-0812">Transmembrane</keyword>
<sequence>MDDGLVVVGSVQYALLFVVGVAALKLVGVHVAVLDGDLVARGDRARSRGGGEEAENGDHSHAHDPQTGACKVWELGGSTYRRSRGHAGAPGTPRRRWCRRKRFGERQRRACEPAVVLSRLPLAYLRHALGAWGRSTYTANPRAAGKGR</sequence>
<dbReference type="GeneID" id="94194782"/>
<keyword evidence="2" id="KW-1133">Transmembrane helix</keyword>
<evidence type="ECO:0000256" key="2">
    <source>
        <dbReference type="SAM" id="Phobius"/>
    </source>
</evidence>
<dbReference type="AlphaFoldDB" id="A0AAV4LSY9"/>
<dbReference type="EMBL" id="BPLF01000002">
    <property type="protein sequence ID" value="GIX63301.1"/>
    <property type="molecule type" value="Genomic_DNA"/>
</dbReference>
<evidence type="ECO:0000313" key="3">
    <source>
        <dbReference type="EMBL" id="GIX63301.1"/>
    </source>
</evidence>
<feature type="compositionally biased region" description="Basic and acidic residues" evidence="1">
    <location>
        <begin position="44"/>
        <end position="64"/>
    </location>
</feature>
<dbReference type="Proteomes" id="UP001497744">
    <property type="component" value="Unassembled WGS sequence"/>
</dbReference>
<dbReference type="RefSeq" id="XP_067715370.1">
    <property type="nucleotide sequence ID" value="XM_067859269.1"/>
</dbReference>
<evidence type="ECO:0000313" key="4">
    <source>
        <dbReference type="Proteomes" id="UP001497744"/>
    </source>
</evidence>
<accession>A0AAV4LSY9</accession>